<proteinExistence type="predicted"/>
<reference evidence="2 3" key="1">
    <citation type="submission" date="2018-09" db="EMBL/GenBank/DDBJ databases">
        <title>Genomic investigation of the strawberry pathogen Phytophthora fragariae indicates pathogenicity is determined by transcriptional variation in three key races.</title>
        <authorList>
            <person name="Adams T.M."/>
            <person name="Armitage A.D."/>
            <person name="Sobczyk M.K."/>
            <person name="Bates H.J."/>
            <person name="Dunwell J.M."/>
            <person name="Nellist C.F."/>
            <person name="Harrison R.J."/>
        </authorList>
    </citation>
    <scope>NUCLEOTIDE SEQUENCE [LARGE SCALE GENOMIC DNA]</scope>
    <source>
        <strain evidence="2 3">SCRP324</strain>
    </source>
</reference>
<evidence type="ECO:0000313" key="2">
    <source>
        <dbReference type="EMBL" id="KAE9000892.1"/>
    </source>
</evidence>
<comment type="caution">
    <text evidence="2">The sequence shown here is derived from an EMBL/GenBank/DDBJ whole genome shotgun (WGS) entry which is preliminary data.</text>
</comment>
<name>A0A6A3K3W3_9STRA</name>
<feature type="region of interest" description="Disordered" evidence="1">
    <location>
        <begin position="51"/>
        <end position="103"/>
    </location>
</feature>
<feature type="region of interest" description="Disordered" evidence="1">
    <location>
        <begin position="1"/>
        <end position="39"/>
    </location>
</feature>
<dbReference type="Proteomes" id="UP000435112">
    <property type="component" value="Unassembled WGS sequence"/>
</dbReference>
<evidence type="ECO:0000313" key="3">
    <source>
        <dbReference type="Proteomes" id="UP000435112"/>
    </source>
</evidence>
<dbReference type="OrthoDB" id="128834at2759"/>
<gene>
    <name evidence="2" type="ORF">PR002_g18057</name>
</gene>
<protein>
    <submittedName>
        <fullName evidence="2">Uncharacterized protein</fullName>
    </submittedName>
</protein>
<feature type="compositionally biased region" description="Polar residues" evidence="1">
    <location>
        <begin position="1"/>
        <end position="17"/>
    </location>
</feature>
<accession>A0A6A3K3W3</accession>
<evidence type="ECO:0000256" key="1">
    <source>
        <dbReference type="SAM" id="MobiDB-lite"/>
    </source>
</evidence>
<dbReference type="AlphaFoldDB" id="A0A6A3K3W3"/>
<dbReference type="EMBL" id="QXFU01001509">
    <property type="protein sequence ID" value="KAE9000892.1"/>
    <property type="molecule type" value="Genomic_DNA"/>
</dbReference>
<sequence length="238" mass="24712">MLTRGTTDHASTPSSPGSKVDSAPSGNEPTTAPSAVSAVAPAVVDVIGMDDSWATTPMRRTSEPAPLRVRKQAPPKEVSTEATRKPPVPAAKKAKKTPPTPAKTKAIKALAATKALKRPSGSSRSGGGVYLTEFMVSFQPGAPTEETLAQVAPALTKRPPDPVAADPESSYVKADVPALQVEVLRLRVLVAWNQPEGSACPTAPVHFAVTSPTILPNTKGELPPTELCYCSTRGSSGF</sequence>
<organism evidence="2 3">
    <name type="scientific">Phytophthora rubi</name>
    <dbReference type="NCBI Taxonomy" id="129364"/>
    <lineage>
        <taxon>Eukaryota</taxon>
        <taxon>Sar</taxon>
        <taxon>Stramenopiles</taxon>
        <taxon>Oomycota</taxon>
        <taxon>Peronosporomycetes</taxon>
        <taxon>Peronosporales</taxon>
        <taxon>Peronosporaceae</taxon>
        <taxon>Phytophthora</taxon>
    </lineage>
</organism>